<dbReference type="InterPro" id="IPR036515">
    <property type="entry name" value="Transposase_17_sf"/>
</dbReference>
<dbReference type="Pfam" id="PF01797">
    <property type="entry name" value="Y1_Tnp"/>
    <property type="match status" value="1"/>
</dbReference>
<dbReference type="SUPFAM" id="SSF143422">
    <property type="entry name" value="Transposase IS200-like"/>
    <property type="match status" value="1"/>
</dbReference>
<evidence type="ECO:0000313" key="3">
    <source>
        <dbReference type="EMBL" id="MBO8482924.1"/>
    </source>
</evidence>
<evidence type="ECO:0000259" key="2">
    <source>
        <dbReference type="SMART" id="SM01321"/>
    </source>
</evidence>
<evidence type="ECO:0000313" key="4">
    <source>
        <dbReference type="Proteomes" id="UP000725002"/>
    </source>
</evidence>
<feature type="domain" description="Transposase IS200-like" evidence="2">
    <location>
        <begin position="10"/>
        <end position="123"/>
    </location>
</feature>
<dbReference type="SMART" id="SM01321">
    <property type="entry name" value="Y1_Tnp"/>
    <property type="match status" value="1"/>
</dbReference>
<dbReference type="PANTHER" id="PTHR34322">
    <property type="entry name" value="TRANSPOSASE, Y1_TNP DOMAIN-CONTAINING"/>
    <property type="match status" value="1"/>
</dbReference>
<comment type="caution">
    <text evidence="3">The sequence shown here is derived from an EMBL/GenBank/DDBJ whole genome shotgun (WGS) entry which is preliminary data.</text>
</comment>
<gene>
    <name evidence="3" type="ORF">IAB75_02235</name>
</gene>
<dbReference type="PANTHER" id="PTHR34322:SF2">
    <property type="entry name" value="TRANSPOSASE IS200-LIKE DOMAIN-CONTAINING PROTEIN"/>
    <property type="match status" value="1"/>
</dbReference>
<dbReference type="Gene3D" id="3.30.70.1290">
    <property type="entry name" value="Transposase IS200-like"/>
    <property type="match status" value="1"/>
</dbReference>
<feature type="compositionally biased region" description="Basic and acidic residues" evidence="1">
    <location>
        <begin position="201"/>
        <end position="210"/>
    </location>
</feature>
<dbReference type="GO" id="GO:0004803">
    <property type="term" value="F:transposase activity"/>
    <property type="evidence" value="ECO:0007669"/>
    <property type="project" value="InterPro"/>
</dbReference>
<dbReference type="GO" id="GO:0006313">
    <property type="term" value="P:DNA transposition"/>
    <property type="evidence" value="ECO:0007669"/>
    <property type="project" value="InterPro"/>
</dbReference>
<name>A0A940DQ17_9BACT</name>
<dbReference type="GO" id="GO:0003677">
    <property type="term" value="F:DNA binding"/>
    <property type="evidence" value="ECO:0007669"/>
    <property type="project" value="InterPro"/>
</dbReference>
<dbReference type="EMBL" id="JADILV010000014">
    <property type="protein sequence ID" value="MBO8482924.1"/>
    <property type="molecule type" value="Genomic_DNA"/>
</dbReference>
<dbReference type="Proteomes" id="UP000725002">
    <property type="component" value="Unassembled WGS sequence"/>
</dbReference>
<feature type="region of interest" description="Disordered" evidence="1">
    <location>
        <begin position="186"/>
        <end position="210"/>
    </location>
</feature>
<reference evidence="3" key="1">
    <citation type="submission" date="2020-10" db="EMBL/GenBank/DDBJ databases">
        <authorList>
            <person name="Gilroy R."/>
        </authorList>
    </citation>
    <scope>NUCLEOTIDE SEQUENCE</scope>
    <source>
        <strain evidence="3">G3-8215</strain>
    </source>
</reference>
<proteinExistence type="predicted"/>
<sequence>MRRRIMQGRKPEYYHVCTEGLEKKLLFRDRQDYISGMNSIPICAVRSGVHILAFCLMDNHVHFILEGKRANCTTFISEYKRRCSQALRLKYLEVQALHGTGVFIGHIDSGEYLLSSIAYVLRNPVTAGLKFLPFHYPWCSAGLYFKTGHDSMLQETAGRTRHSGIGKNNNTNTGRSAPELLQGKYQAKPTSEPACGTAGTSRDEGSPREKRIADIPGYVIRQRLRTRNCDLPGHYIINDENMIMPECYVETKLVENIFLSPKRFLYYISRNTDREIELSMGLAKKISFDDIQIKTALLQTCTEEFNSDSPDRLDMDDKCRLMIMMKKRYGASAKQLARLTGIGIDFLTQLLR</sequence>
<dbReference type="AlphaFoldDB" id="A0A940DQ17"/>
<dbReference type="InterPro" id="IPR002686">
    <property type="entry name" value="Transposase_17"/>
</dbReference>
<reference evidence="3" key="2">
    <citation type="journal article" date="2021" name="PeerJ">
        <title>Extensive microbial diversity within the chicken gut microbiome revealed by metagenomics and culture.</title>
        <authorList>
            <person name="Gilroy R."/>
            <person name="Ravi A."/>
            <person name="Getino M."/>
            <person name="Pursley I."/>
            <person name="Horton D.L."/>
            <person name="Alikhan N.F."/>
            <person name="Baker D."/>
            <person name="Gharbi K."/>
            <person name="Hall N."/>
            <person name="Watson M."/>
            <person name="Adriaenssens E.M."/>
            <person name="Foster-Nyarko E."/>
            <person name="Jarju S."/>
            <person name="Secka A."/>
            <person name="Antonio M."/>
            <person name="Oren A."/>
            <person name="Chaudhuri R.R."/>
            <person name="La Ragione R."/>
            <person name="Hildebrand F."/>
            <person name="Pallen M.J."/>
        </authorList>
    </citation>
    <scope>NUCLEOTIDE SEQUENCE</scope>
    <source>
        <strain evidence="3">G3-8215</strain>
    </source>
</reference>
<accession>A0A940DQ17</accession>
<organism evidence="3 4">
    <name type="scientific">Candidatus Cryptobacteroides avicola</name>
    <dbReference type="NCBI Taxonomy" id="2840757"/>
    <lineage>
        <taxon>Bacteria</taxon>
        <taxon>Pseudomonadati</taxon>
        <taxon>Bacteroidota</taxon>
        <taxon>Bacteroidia</taxon>
        <taxon>Bacteroidales</taxon>
        <taxon>Candidatus Cryptobacteroides</taxon>
    </lineage>
</organism>
<protein>
    <submittedName>
        <fullName evidence="3">Transposase</fullName>
    </submittedName>
</protein>
<evidence type="ECO:0000256" key="1">
    <source>
        <dbReference type="SAM" id="MobiDB-lite"/>
    </source>
</evidence>